<organism evidence="2 3">
    <name type="scientific">Natronosalvus rutilus</name>
    <dbReference type="NCBI Taxonomy" id="2953753"/>
    <lineage>
        <taxon>Archaea</taxon>
        <taxon>Methanobacteriati</taxon>
        <taxon>Methanobacteriota</taxon>
        <taxon>Stenosarchaea group</taxon>
        <taxon>Halobacteria</taxon>
        <taxon>Halobacteriales</taxon>
        <taxon>Natrialbaceae</taxon>
        <taxon>Natronosalvus</taxon>
    </lineage>
</organism>
<feature type="domain" description="DUF2249" evidence="1">
    <location>
        <begin position="11"/>
        <end position="76"/>
    </location>
</feature>
<protein>
    <submittedName>
        <fullName evidence="2">DUF2249 domain-containing protein</fullName>
    </submittedName>
</protein>
<dbReference type="RefSeq" id="WP_254156364.1">
    <property type="nucleotide sequence ID" value="NZ_CP100355.1"/>
</dbReference>
<proteinExistence type="predicted"/>
<evidence type="ECO:0000259" key="1">
    <source>
        <dbReference type="Pfam" id="PF10006"/>
    </source>
</evidence>
<dbReference type="GeneID" id="73290704"/>
<evidence type="ECO:0000313" key="3">
    <source>
        <dbReference type="Proteomes" id="UP001056855"/>
    </source>
</evidence>
<name>A0A9E7SU41_9EURY</name>
<evidence type="ECO:0000313" key="2">
    <source>
        <dbReference type="EMBL" id="UTF52437.1"/>
    </source>
</evidence>
<reference evidence="2" key="1">
    <citation type="submission" date="2022-06" db="EMBL/GenBank/DDBJ databases">
        <title>Diverse halophilic archaea isolated from saline environments.</title>
        <authorList>
            <person name="Cui H.-L."/>
        </authorList>
    </citation>
    <scope>NUCLEOTIDE SEQUENCE</scope>
    <source>
        <strain evidence="2">WLHS1</strain>
    </source>
</reference>
<keyword evidence="3" id="KW-1185">Reference proteome</keyword>
<sequence>MTSDDTDPDRVLDAREIDGEPFSDIMSELEALEDGETLLLINSFEPAPLYGVLEGKGFTHETTEVAADEWEVRIEHA</sequence>
<gene>
    <name evidence="2" type="ORF">NGM29_11620</name>
</gene>
<accession>A0A9E7SU41</accession>
<dbReference type="KEGG" id="sawl:NGM29_11620"/>
<dbReference type="AlphaFoldDB" id="A0A9E7SU41"/>
<dbReference type="InterPro" id="IPR018720">
    <property type="entry name" value="DUF2249"/>
</dbReference>
<dbReference type="EMBL" id="CP100355">
    <property type="protein sequence ID" value="UTF52437.1"/>
    <property type="molecule type" value="Genomic_DNA"/>
</dbReference>
<dbReference type="Proteomes" id="UP001056855">
    <property type="component" value="Chromosome"/>
</dbReference>
<dbReference type="Pfam" id="PF10006">
    <property type="entry name" value="DUF2249"/>
    <property type="match status" value="1"/>
</dbReference>